<dbReference type="EMBL" id="FRAA01000006">
    <property type="protein sequence ID" value="SHK55363.1"/>
    <property type="molecule type" value="Genomic_DNA"/>
</dbReference>
<dbReference type="InterPro" id="IPR009057">
    <property type="entry name" value="Homeodomain-like_sf"/>
</dbReference>
<keyword evidence="6" id="KW-1185">Reference proteome</keyword>
<evidence type="ECO:0000256" key="2">
    <source>
        <dbReference type="ARBA" id="ARBA00023125"/>
    </source>
</evidence>
<dbReference type="SMART" id="SM00342">
    <property type="entry name" value="HTH_ARAC"/>
    <property type="match status" value="1"/>
</dbReference>
<dbReference type="PANTHER" id="PTHR43280">
    <property type="entry name" value="ARAC-FAMILY TRANSCRIPTIONAL REGULATOR"/>
    <property type="match status" value="1"/>
</dbReference>
<dbReference type="STRING" id="156994.SAMN04488028_1067"/>
<dbReference type="InterPro" id="IPR018060">
    <property type="entry name" value="HTH_AraC"/>
</dbReference>
<organism evidence="5 6">
    <name type="scientific">Reichenbachiella agariperforans</name>
    <dbReference type="NCBI Taxonomy" id="156994"/>
    <lineage>
        <taxon>Bacteria</taxon>
        <taxon>Pseudomonadati</taxon>
        <taxon>Bacteroidota</taxon>
        <taxon>Cytophagia</taxon>
        <taxon>Cytophagales</taxon>
        <taxon>Reichenbachiellaceae</taxon>
        <taxon>Reichenbachiella</taxon>
    </lineage>
</organism>
<dbReference type="Gene3D" id="1.10.10.60">
    <property type="entry name" value="Homeodomain-like"/>
    <property type="match status" value="1"/>
</dbReference>
<keyword evidence="3" id="KW-0804">Transcription</keyword>
<dbReference type="RefSeq" id="WP_073123602.1">
    <property type="nucleotide sequence ID" value="NZ_FRAA01000006.1"/>
</dbReference>
<protein>
    <submittedName>
        <fullName evidence="5">AraC-type DNA-binding protein</fullName>
    </submittedName>
</protein>
<dbReference type="AlphaFoldDB" id="A0A1M6TEH3"/>
<name>A0A1M6TEH3_REIAG</name>
<accession>A0A1M6TEH3</accession>
<dbReference type="GO" id="GO:0003700">
    <property type="term" value="F:DNA-binding transcription factor activity"/>
    <property type="evidence" value="ECO:0007669"/>
    <property type="project" value="InterPro"/>
</dbReference>
<sequence length="282" mass="32685">MHLEYKERQLSAYFRLSNQLDLMTENLVMTKGLNHLFWNQSTSTIELEINHRQVKLAPNHITTATELQNVTFNTRDVQITCLSFNREFYCIKDHQEEVSCNGVIFYGTQDIPLIHLDESESQKMQSLFEVFEEEFDTKDVIQGEMLQLLLTRLIIKCTRLAKAQLIIKPNIQDASDIIRVYTALVDKHFREMKNIADYADLLHKSPKTLSNAFSKHSDKTPLRVIHDRVIQEAQYQLLNSNKTAKEVSHSLGFEDASAFNKLFKKITGCAPIDYKKSKKKLT</sequence>
<dbReference type="PROSITE" id="PS01124">
    <property type="entry name" value="HTH_ARAC_FAMILY_2"/>
    <property type="match status" value="1"/>
</dbReference>
<evidence type="ECO:0000256" key="1">
    <source>
        <dbReference type="ARBA" id="ARBA00023015"/>
    </source>
</evidence>
<evidence type="ECO:0000313" key="5">
    <source>
        <dbReference type="EMBL" id="SHK55363.1"/>
    </source>
</evidence>
<dbReference type="Proteomes" id="UP000184474">
    <property type="component" value="Unassembled WGS sequence"/>
</dbReference>
<evidence type="ECO:0000256" key="3">
    <source>
        <dbReference type="ARBA" id="ARBA00023163"/>
    </source>
</evidence>
<proteinExistence type="predicted"/>
<dbReference type="PANTHER" id="PTHR43280:SF32">
    <property type="entry name" value="TRANSCRIPTIONAL REGULATORY PROTEIN"/>
    <property type="match status" value="1"/>
</dbReference>
<reference evidence="6" key="1">
    <citation type="submission" date="2016-11" db="EMBL/GenBank/DDBJ databases">
        <authorList>
            <person name="Varghese N."/>
            <person name="Submissions S."/>
        </authorList>
    </citation>
    <scope>NUCLEOTIDE SEQUENCE [LARGE SCALE GENOMIC DNA]</scope>
    <source>
        <strain evidence="6">DSM 26134</strain>
    </source>
</reference>
<evidence type="ECO:0000259" key="4">
    <source>
        <dbReference type="PROSITE" id="PS01124"/>
    </source>
</evidence>
<gene>
    <name evidence="5" type="ORF">SAMN04488028_1067</name>
</gene>
<dbReference type="Pfam" id="PF12833">
    <property type="entry name" value="HTH_18"/>
    <property type="match status" value="1"/>
</dbReference>
<dbReference type="GO" id="GO:0043565">
    <property type="term" value="F:sequence-specific DNA binding"/>
    <property type="evidence" value="ECO:0007669"/>
    <property type="project" value="InterPro"/>
</dbReference>
<evidence type="ECO:0000313" key="6">
    <source>
        <dbReference type="Proteomes" id="UP000184474"/>
    </source>
</evidence>
<dbReference type="SUPFAM" id="SSF46689">
    <property type="entry name" value="Homeodomain-like"/>
    <property type="match status" value="1"/>
</dbReference>
<keyword evidence="2 5" id="KW-0238">DNA-binding</keyword>
<feature type="domain" description="HTH araC/xylS-type" evidence="4">
    <location>
        <begin position="179"/>
        <end position="277"/>
    </location>
</feature>
<keyword evidence="1" id="KW-0805">Transcription regulation</keyword>